<dbReference type="InterPro" id="IPR052517">
    <property type="entry name" value="GlcG_carb_metab_protein"/>
</dbReference>
<evidence type="ECO:0000313" key="2">
    <source>
        <dbReference type="Proteomes" id="UP000220768"/>
    </source>
</evidence>
<proteinExistence type="predicted"/>
<dbReference type="Gene3D" id="3.30.450.150">
    <property type="entry name" value="Haem-degrading domain"/>
    <property type="match status" value="1"/>
</dbReference>
<protein>
    <submittedName>
        <fullName evidence="1">DNA polymerase III subunit delta</fullName>
    </submittedName>
</protein>
<dbReference type="RefSeq" id="WP_097616126.1">
    <property type="nucleotide sequence ID" value="NZ_NWSV01000059.1"/>
</dbReference>
<dbReference type="PANTHER" id="PTHR34309">
    <property type="entry name" value="SLR1406 PROTEIN"/>
    <property type="match status" value="1"/>
</dbReference>
<dbReference type="Pfam" id="PF03928">
    <property type="entry name" value="HbpS-like"/>
    <property type="match status" value="1"/>
</dbReference>
<dbReference type="AlphaFoldDB" id="A0A2A6J266"/>
<organism evidence="1 2">
    <name type="scientific">Rhizobium chutanense</name>
    <dbReference type="NCBI Taxonomy" id="2035448"/>
    <lineage>
        <taxon>Bacteria</taxon>
        <taxon>Pseudomonadati</taxon>
        <taxon>Pseudomonadota</taxon>
        <taxon>Alphaproteobacteria</taxon>
        <taxon>Hyphomicrobiales</taxon>
        <taxon>Rhizobiaceae</taxon>
        <taxon>Rhizobium/Agrobacterium group</taxon>
        <taxon>Rhizobium</taxon>
    </lineage>
</organism>
<comment type="caution">
    <text evidence="1">The sequence shown here is derived from an EMBL/GenBank/DDBJ whole genome shotgun (WGS) entry which is preliminary data.</text>
</comment>
<dbReference type="InterPro" id="IPR038084">
    <property type="entry name" value="PduO/GlcC-like_sf"/>
</dbReference>
<evidence type="ECO:0000313" key="1">
    <source>
        <dbReference type="EMBL" id="PDT00010.1"/>
    </source>
</evidence>
<keyword evidence="2" id="KW-1185">Reference proteome</keyword>
<dbReference type="SUPFAM" id="SSF143744">
    <property type="entry name" value="GlcG-like"/>
    <property type="match status" value="1"/>
</dbReference>
<dbReference type="EMBL" id="NWSV01000059">
    <property type="protein sequence ID" value="PDT00010.1"/>
    <property type="molecule type" value="Genomic_DNA"/>
</dbReference>
<gene>
    <name evidence="1" type="ORF">CO666_33025</name>
</gene>
<name>A0A2A6J266_9HYPH</name>
<dbReference type="InterPro" id="IPR005624">
    <property type="entry name" value="PduO/GlcC-like"/>
</dbReference>
<reference evidence="1 2" key="1">
    <citation type="submission" date="2017-09" db="EMBL/GenBank/DDBJ databases">
        <title>Comparative genomics of rhizobia isolated from Phaseolus vulgaris in China.</title>
        <authorList>
            <person name="Tong W."/>
        </authorList>
    </citation>
    <scope>NUCLEOTIDE SEQUENCE [LARGE SCALE GENOMIC DNA]</scope>
    <source>
        <strain evidence="1 2">C5</strain>
    </source>
</reference>
<accession>A0A2A6J266</accession>
<dbReference type="PANTHER" id="PTHR34309:SF1">
    <property type="entry name" value="PROTEIN GLCG"/>
    <property type="match status" value="1"/>
</dbReference>
<sequence length="135" mass="13961">MVKIITHEEALSAIAAGAAKVREIKQPSSLAIVDMGGNLLAFLRVDDAALSTVQIAQNKAWTALALRSPSGQWMEPVQPNGPLYGLESVGARPFVVFGGGLPIVHDGKVVGAVGVSGGPVDDDLTIAEAMLSVFK</sequence>
<dbReference type="Proteomes" id="UP000220768">
    <property type="component" value="Unassembled WGS sequence"/>
</dbReference>